<evidence type="ECO:0000313" key="2">
    <source>
        <dbReference type="EMBL" id="HGU31720.1"/>
    </source>
</evidence>
<dbReference type="EMBL" id="DSUH01000056">
    <property type="protein sequence ID" value="HGU31720.1"/>
    <property type="molecule type" value="Genomic_DNA"/>
</dbReference>
<organism evidence="2">
    <name type="scientific">Desulfatirhabdium butyrativorans</name>
    <dbReference type="NCBI Taxonomy" id="340467"/>
    <lineage>
        <taxon>Bacteria</taxon>
        <taxon>Pseudomonadati</taxon>
        <taxon>Thermodesulfobacteriota</taxon>
        <taxon>Desulfobacteria</taxon>
        <taxon>Desulfobacterales</taxon>
        <taxon>Desulfatirhabdiaceae</taxon>
        <taxon>Desulfatirhabdium</taxon>
    </lineage>
</organism>
<accession>A0A7C4MKV4</accession>
<dbReference type="SUPFAM" id="SSF81606">
    <property type="entry name" value="PP2C-like"/>
    <property type="match status" value="1"/>
</dbReference>
<gene>
    <name evidence="2" type="ORF">ENS29_02560</name>
</gene>
<dbReference type="InterPro" id="IPR036457">
    <property type="entry name" value="PPM-type-like_dom_sf"/>
</dbReference>
<dbReference type="AlphaFoldDB" id="A0A7C4MKV4"/>
<comment type="caution">
    <text evidence="2">The sequence shown here is derived from an EMBL/GenBank/DDBJ whole genome shotgun (WGS) entry which is preliminary data.</text>
</comment>
<dbReference type="Pfam" id="PF07228">
    <property type="entry name" value="SpoIIE"/>
    <property type="match status" value="1"/>
</dbReference>
<protein>
    <recommendedName>
        <fullName evidence="1">PPM-type phosphatase domain-containing protein</fullName>
    </recommendedName>
</protein>
<dbReference type="InterPro" id="IPR001932">
    <property type="entry name" value="PPM-type_phosphatase-like_dom"/>
</dbReference>
<evidence type="ECO:0000259" key="1">
    <source>
        <dbReference type="Pfam" id="PF07228"/>
    </source>
</evidence>
<proteinExistence type="predicted"/>
<reference evidence="2" key="1">
    <citation type="journal article" date="2020" name="mSystems">
        <title>Genome- and Community-Level Interaction Insights into Carbon Utilization and Element Cycling Functions of Hydrothermarchaeota in Hydrothermal Sediment.</title>
        <authorList>
            <person name="Zhou Z."/>
            <person name="Liu Y."/>
            <person name="Xu W."/>
            <person name="Pan J."/>
            <person name="Luo Z.H."/>
            <person name="Li M."/>
        </authorList>
    </citation>
    <scope>NUCLEOTIDE SEQUENCE [LARGE SCALE GENOMIC DNA]</scope>
    <source>
        <strain evidence="2">SpSt-477</strain>
    </source>
</reference>
<name>A0A7C4MKV4_9BACT</name>
<sequence length="286" mass="31549">MARCDTMNPTIQVNPALRAVRFGNAVTAALIGSWDKNNGMFGNGDCLLVDVRHRVFALSDASERSPQASRRLLQAIATGMCTAPWPECLHSAWCSQPYVQKATFVGIQLRMDPRPEAVVFSGGDSTLLIFDGRTGKILYRNPVNMHFVGRMSAAPSPVRVPLTPESRILLASDGLTDVFDRNGDGHPQQFLRSMNHPQSWLAWLLDGVRRLRHEAFLHDDIAVIHIDPFALKDTTPCDGILLGGTTASEEKTFVHTALPNEWFSIDRAVCTGYLKTMGLLTIPLPE</sequence>
<feature type="domain" description="PPM-type phosphatase" evidence="1">
    <location>
        <begin position="115"/>
        <end position="226"/>
    </location>
</feature>
<dbReference type="Gene3D" id="3.60.40.10">
    <property type="entry name" value="PPM-type phosphatase domain"/>
    <property type="match status" value="1"/>
</dbReference>